<evidence type="ECO:0000259" key="2">
    <source>
        <dbReference type="PROSITE" id="PS50858"/>
    </source>
</evidence>
<dbReference type="PANTHER" id="PTHR16019">
    <property type="entry name" value="SYNAPSE-ASSOCIATED PROTEIN"/>
    <property type="match status" value="1"/>
</dbReference>
<evidence type="ECO:0000256" key="1">
    <source>
        <dbReference type="SAM" id="MobiDB-lite"/>
    </source>
</evidence>
<evidence type="ECO:0000313" key="3">
    <source>
        <dbReference type="EMBL" id="QGN14225.1"/>
    </source>
</evidence>
<feature type="region of interest" description="Disordered" evidence="1">
    <location>
        <begin position="233"/>
        <end position="297"/>
    </location>
</feature>
<dbReference type="Proteomes" id="UP000422736">
    <property type="component" value="Chromosome 2"/>
</dbReference>
<reference evidence="3 4" key="1">
    <citation type="submission" date="2016-03" db="EMBL/GenBank/DDBJ databases">
        <title>How can Kluyveromyces marxianus grow so fast - potential evolutionary course in Saccharomyces Complex revealed by comparative genomics.</title>
        <authorList>
            <person name="Mo W."/>
            <person name="Lu W."/>
            <person name="Yang X."/>
            <person name="Qi J."/>
            <person name="Lv H."/>
        </authorList>
    </citation>
    <scope>NUCLEOTIDE SEQUENCE [LARGE SCALE GENOMIC DNA]</scope>
    <source>
        <strain evidence="3 4">FIM1</strain>
    </source>
</reference>
<organism evidence="3 4">
    <name type="scientific">Kluyveromyces marxianus</name>
    <name type="common">Yeast</name>
    <name type="synonym">Candida kefyr</name>
    <dbReference type="NCBI Taxonomy" id="4911"/>
    <lineage>
        <taxon>Eukaryota</taxon>
        <taxon>Fungi</taxon>
        <taxon>Dikarya</taxon>
        <taxon>Ascomycota</taxon>
        <taxon>Saccharomycotina</taxon>
        <taxon>Saccharomycetes</taxon>
        <taxon>Saccharomycetales</taxon>
        <taxon>Saccharomycetaceae</taxon>
        <taxon>Kluyveromyces</taxon>
    </lineage>
</organism>
<accession>A0ABX6EPN8</accession>
<dbReference type="PANTHER" id="PTHR16019:SF5">
    <property type="entry name" value="BSD DOMAIN-CONTAINING PROTEIN 1"/>
    <property type="match status" value="1"/>
</dbReference>
<dbReference type="PROSITE" id="PS50858">
    <property type="entry name" value="BSD"/>
    <property type="match status" value="1"/>
</dbReference>
<feature type="compositionally biased region" description="Polar residues" evidence="1">
    <location>
        <begin position="273"/>
        <end position="282"/>
    </location>
</feature>
<dbReference type="EMBL" id="CP015055">
    <property type="protein sequence ID" value="QGN14225.1"/>
    <property type="molecule type" value="Genomic_DNA"/>
</dbReference>
<dbReference type="InterPro" id="IPR035925">
    <property type="entry name" value="BSD_dom_sf"/>
</dbReference>
<proteinExistence type="predicted"/>
<dbReference type="SMART" id="SM00751">
    <property type="entry name" value="BSD"/>
    <property type="match status" value="1"/>
</dbReference>
<reference evidence="3 4" key="2">
    <citation type="submission" date="2019-11" db="EMBL/GenBank/DDBJ databases">
        <authorList>
            <person name="Lu H."/>
        </authorList>
    </citation>
    <scope>NUCLEOTIDE SEQUENCE [LARGE SCALE GENOMIC DNA]</scope>
    <source>
        <strain evidence="3 4">FIM1</strain>
    </source>
</reference>
<evidence type="ECO:0000313" key="4">
    <source>
        <dbReference type="Proteomes" id="UP000422736"/>
    </source>
</evidence>
<sequence>MDILCEETGVEAADGIKVTKHDDKTDETFQKFEEQVDQHLQKTSKAIMGFIQDKNGLNIQIPENLGDTVSSRAQEMLGKLDNNLEKVEELTQGYWNKMSNKSFWSSMANSISTQFQEALDLDGNAQKKESESSSESIAETKLRQLSIDKSIYLDFNTDLLKGVDGNDATPKLEEKSAEISDLLSKDKDLKSLHDDLVPSKITDDIFWTIYFLKKSEILNLASKKREILDVKKEHDKEQQIGWDDEEEDSTEEIIPSSHSKVKSSSVEKDSDKNTTSSNLSKTDNAEEEDDDDDDDWE</sequence>
<dbReference type="Gene3D" id="1.10.3970.10">
    <property type="entry name" value="BSD domain"/>
    <property type="match status" value="1"/>
</dbReference>
<feature type="compositionally biased region" description="Acidic residues" evidence="1">
    <location>
        <begin position="242"/>
        <end position="251"/>
    </location>
</feature>
<dbReference type="Pfam" id="PF03909">
    <property type="entry name" value="BSD"/>
    <property type="match status" value="1"/>
</dbReference>
<protein>
    <submittedName>
        <fullName evidence="3">Protein DOS2</fullName>
    </submittedName>
</protein>
<name>A0ABX6EPN8_KLUMA</name>
<gene>
    <name evidence="3" type="primary">DOS2</name>
    <name evidence="3" type="ORF">FIM1_881</name>
</gene>
<feature type="compositionally biased region" description="Acidic residues" evidence="1">
    <location>
        <begin position="285"/>
        <end position="297"/>
    </location>
</feature>
<keyword evidence="4" id="KW-1185">Reference proteome</keyword>
<feature type="domain" description="BSD" evidence="2">
    <location>
        <begin position="166"/>
        <end position="218"/>
    </location>
</feature>
<dbReference type="InterPro" id="IPR005607">
    <property type="entry name" value="BSD_dom"/>
</dbReference>
<dbReference type="InterPro" id="IPR051494">
    <property type="entry name" value="BSD_domain-containing"/>
</dbReference>
<dbReference type="SUPFAM" id="SSF140383">
    <property type="entry name" value="BSD domain-like"/>
    <property type="match status" value="1"/>
</dbReference>